<protein>
    <recommendedName>
        <fullName evidence="2">histidine kinase</fullName>
        <ecNumber evidence="2">2.7.13.3</ecNumber>
    </recommendedName>
</protein>
<sequence>MANLWWIFLLPTLVLLGLYIGEKLRVRKMRRDLAYMNGKLAAFANPDYVPGPERLLVVTGESELRELLGSINRVIERAAQASASHARTEQAMRRMLANVSHDLKTPLTVVMGYAEVLDRSSDLSEEERRAMLGQVYRKTVEVHERINAFFDLSKLESDDYDLPLTMVDAAELCRQRILGYFDLLQDRGFRVDIDLPERPARIYANAEALDRILDNLLSNAIRYGSDGAYLGLHLTESEESVRIEVTDRGRGIPASEQLRVFERMYTLENSRNRGFQGSGLGLAIVKRLTERLGGSVTLASEPGVRTAFTLTFPSSPKAHVSERKK</sequence>
<evidence type="ECO:0000256" key="2">
    <source>
        <dbReference type="ARBA" id="ARBA00012438"/>
    </source>
</evidence>
<dbReference type="EMBL" id="JAAFGS010000004">
    <property type="protein sequence ID" value="NGZ76461.1"/>
    <property type="molecule type" value="Genomic_DNA"/>
</dbReference>
<evidence type="ECO:0000259" key="10">
    <source>
        <dbReference type="PROSITE" id="PS50109"/>
    </source>
</evidence>
<dbReference type="PANTHER" id="PTHR43711">
    <property type="entry name" value="TWO-COMPONENT HISTIDINE KINASE"/>
    <property type="match status" value="1"/>
</dbReference>
<keyword evidence="8" id="KW-0902">Two-component regulatory system</keyword>
<evidence type="ECO:0000256" key="7">
    <source>
        <dbReference type="ARBA" id="ARBA00022840"/>
    </source>
</evidence>
<dbReference type="SUPFAM" id="SSF47384">
    <property type="entry name" value="Homodimeric domain of signal transducing histidine kinase"/>
    <property type="match status" value="1"/>
</dbReference>
<name>A0ABX0F672_9BACL</name>
<dbReference type="InterPro" id="IPR003594">
    <property type="entry name" value="HATPase_dom"/>
</dbReference>
<keyword evidence="4" id="KW-0808">Transferase</keyword>
<dbReference type="Pfam" id="PF00512">
    <property type="entry name" value="HisKA"/>
    <property type="match status" value="1"/>
</dbReference>
<evidence type="ECO:0000313" key="12">
    <source>
        <dbReference type="Proteomes" id="UP000800303"/>
    </source>
</evidence>
<dbReference type="InterPro" id="IPR036097">
    <property type="entry name" value="HisK_dim/P_sf"/>
</dbReference>
<keyword evidence="5" id="KW-0547">Nucleotide-binding</keyword>
<dbReference type="InterPro" id="IPR050736">
    <property type="entry name" value="Sensor_HK_Regulatory"/>
</dbReference>
<evidence type="ECO:0000313" key="11">
    <source>
        <dbReference type="EMBL" id="NGZ76461.1"/>
    </source>
</evidence>
<proteinExistence type="predicted"/>
<evidence type="ECO:0000256" key="6">
    <source>
        <dbReference type="ARBA" id="ARBA00022777"/>
    </source>
</evidence>
<reference evidence="11 12" key="1">
    <citation type="submission" date="2020-01" db="EMBL/GenBank/DDBJ databases">
        <title>Polyphasic characterisation and genomic insights into a novel alkali tolerant bacterium VR-M41.</title>
        <authorList>
            <person name="Vemuluri V.R."/>
        </authorList>
    </citation>
    <scope>NUCLEOTIDE SEQUENCE [LARGE SCALE GENOMIC DNA]</scope>
    <source>
        <strain evidence="11 12">VR-M41</strain>
    </source>
</reference>
<comment type="catalytic activity">
    <reaction evidence="1">
        <text>ATP + protein L-histidine = ADP + protein N-phospho-L-histidine.</text>
        <dbReference type="EC" id="2.7.13.3"/>
    </reaction>
</comment>
<feature type="transmembrane region" description="Helical" evidence="9">
    <location>
        <begin position="6"/>
        <end position="21"/>
    </location>
</feature>
<organism evidence="11 12">
    <name type="scientific">Saccharibacillus alkalitolerans</name>
    <dbReference type="NCBI Taxonomy" id="2705290"/>
    <lineage>
        <taxon>Bacteria</taxon>
        <taxon>Bacillati</taxon>
        <taxon>Bacillota</taxon>
        <taxon>Bacilli</taxon>
        <taxon>Bacillales</taxon>
        <taxon>Paenibacillaceae</taxon>
        <taxon>Saccharibacillus</taxon>
    </lineage>
</organism>
<evidence type="ECO:0000256" key="9">
    <source>
        <dbReference type="SAM" id="Phobius"/>
    </source>
</evidence>
<dbReference type="Gene3D" id="3.30.565.10">
    <property type="entry name" value="Histidine kinase-like ATPase, C-terminal domain"/>
    <property type="match status" value="1"/>
</dbReference>
<dbReference type="Proteomes" id="UP000800303">
    <property type="component" value="Unassembled WGS sequence"/>
</dbReference>
<dbReference type="Pfam" id="PF02518">
    <property type="entry name" value="HATPase_c"/>
    <property type="match status" value="1"/>
</dbReference>
<dbReference type="CDD" id="cd00082">
    <property type="entry name" value="HisKA"/>
    <property type="match status" value="1"/>
</dbReference>
<keyword evidence="6 11" id="KW-0418">Kinase</keyword>
<keyword evidence="7" id="KW-0067">ATP-binding</keyword>
<dbReference type="SMART" id="SM00387">
    <property type="entry name" value="HATPase_c"/>
    <property type="match status" value="1"/>
</dbReference>
<keyword evidence="3" id="KW-0597">Phosphoprotein</keyword>
<keyword evidence="9" id="KW-0472">Membrane</keyword>
<dbReference type="InterPro" id="IPR036890">
    <property type="entry name" value="HATPase_C_sf"/>
</dbReference>
<dbReference type="Gene3D" id="1.10.287.130">
    <property type="match status" value="1"/>
</dbReference>
<gene>
    <name evidence="11" type="ORF">GYN08_14125</name>
</gene>
<dbReference type="InterPro" id="IPR004358">
    <property type="entry name" value="Sig_transdc_His_kin-like_C"/>
</dbReference>
<evidence type="ECO:0000256" key="1">
    <source>
        <dbReference type="ARBA" id="ARBA00000085"/>
    </source>
</evidence>
<dbReference type="EC" id="2.7.13.3" evidence="2"/>
<dbReference type="PROSITE" id="PS50109">
    <property type="entry name" value="HIS_KIN"/>
    <property type="match status" value="1"/>
</dbReference>
<evidence type="ECO:0000256" key="8">
    <source>
        <dbReference type="ARBA" id="ARBA00023012"/>
    </source>
</evidence>
<accession>A0ABX0F672</accession>
<dbReference type="RefSeq" id="WP_166275263.1">
    <property type="nucleotide sequence ID" value="NZ_JAAFGS010000004.1"/>
</dbReference>
<dbReference type="SUPFAM" id="SSF55874">
    <property type="entry name" value="ATPase domain of HSP90 chaperone/DNA topoisomerase II/histidine kinase"/>
    <property type="match status" value="1"/>
</dbReference>
<evidence type="ECO:0000256" key="3">
    <source>
        <dbReference type="ARBA" id="ARBA00022553"/>
    </source>
</evidence>
<evidence type="ECO:0000256" key="5">
    <source>
        <dbReference type="ARBA" id="ARBA00022741"/>
    </source>
</evidence>
<dbReference type="InterPro" id="IPR003661">
    <property type="entry name" value="HisK_dim/P_dom"/>
</dbReference>
<evidence type="ECO:0000256" key="4">
    <source>
        <dbReference type="ARBA" id="ARBA00022679"/>
    </source>
</evidence>
<keyword evidence="9" id="KW-1133">Transmembrane helix</keyword>
<dbReference type="GO" id="GO:0016301">
    <property type="term" value="F:kinase activity"/>
    <property type="evidence" value="ECO:0007669"/>
    <property type="project" value="UniProtKB-KW"/>
</dbReference>
<dbReference type="PANTHER" id="PTHR43711:SF1">
    <property type="entry name" value="HISTIDINE KINASE 1"/>
    <property type="match status" value="1"/>
</dbReference>
<feature type="domain" description="Histidine kinase" evidence="10">
    <location>
        <begin position="98"/>
        <end position="316"/>
    </location>
</feature>
<dbReference type="SMART" id="SM00388">
    <property type="entry name" value="HisKA"/>
    <property type="match status" value="1"/>
</dbReference>
<keyword evidence="9" id="KW-0812">Transmembrane</keyword>
<comment type="caution">
    <text evidence="11">The sequence shown here is derived from an EMBL/GenBank/DDBJ whole genome shotgun (WGS) entry which is preliminary data.</text>
</comment>
<keyword evidence="12" id="KW-1185">Reference proteome</keyword>
<dbReference type="InterPro" id="IPR005467">
    <property type="entry name" value="His_kinase_dom"/>
</dbReference>
<dbReference type="PRINTS" id="PR00344">
    <property type="entry name" value="BCTRLSENSOR"/>
</dbReference>